<dbReference type="SUPFAM" id="SSF56801">
    <property type="entry name" value="Acetyl-CoA synthetase-like"/>
    <property type="match status" value="1"/>
</dbReference>
<organism evidence="2 3">
    <name type="scientific">Rhodococcus koreensis</name>
    <dbReference type="NCBI Taxonomy" id="99653"/>
    <lineage>
        <taxon>Bacteria</taxon>
        <taxon>Bacillati</taxon>
        <taxon>Actinomycetota</taxon>
        <taxon>Actinomycetes</taxon>
        <taxon>Mycobacteriales</taxon>
        <taxon>Nocardiaceae</taxon>
        <taxon>Rhodococcus</taxon>
    </lineage>
</organism>
<evidence type="ECO:0000313" key="2">
    <source>
        <dbReference type="EMBL" id="SEC56186.1"/>
    </source>
</evidence>
<dbReference type="PANTHER" id="PTHR43767">
    <property type="entry name" value="LONG-CHAIN-FATTY-ACID--COA LIGASE"/>
    <property type="match status" value="1"/>
</dbReference>
<dbReference type="InterPro" id="IPR000873">
    <property type="entry name" value="AMP-dep_synth/lig_dom"/>
</dbReference>
<dbReference type="GO" id="GO:0016874">
    <property type="term" value="F:ligase activity"/>
    <property type="evidence" value="ECO:0007669"/>
    <property type="project" value="UniProtKB-KW"/>
</dbReference>
<dbReference type="PROSITE" id="PS00455">
    <property type="entry name" value="AMP_BINDING"/>
    <property type="match status" value="1"/>
</dbReference>
<dbReference type="InterPro" id="IPR050237">
    <property type="entry name" value="ATP-dep_AMP-bd_enzyme"/>
</dbReference>
<dbReference type="PANTHER" id="PTHR43767:SF10">
    <property type="entry name" value="SURFACTIN SYNTHASE SUBUNIT 1"/>
    <property type="match status" value="1"/>
</dbReference>
<reference evidence="3" key="1">
    <citation type="submission" date="2016-10" db="EMBL/GenBank/DDBJ databases">
        <authorList>
            <person name="Varghese N."/>
            <person name="Submissions S."/>
        </authorList>
    </citation>
    <scope>NUCLEOTIDE SEQUENCE [LARGE SCALE GENOMIC DNA]</scope>
    <source>
        <strain evidence="3">DSM 44498</strain>
    </source>
</reference>
<dbReference type="RefSeq" id="WP_072939289.1">
    <property type="nucleotide sequence ID" value="NZ_FNSV01000005.1"/>
</dbReference>
<dbReference type="EMBL" id="FNSV01000005">
    <property type="protein sequence ID" value="SEC56186.1"/>
    <property type="molecule type" value="Genomic_DNA"/>
</dbReference>
<dbReference type="Proteomes" id="UP000183561">
    <property type="component" value="Unassembled WGS sequence"/>
</dbReference>
<dbReference type="InterPro" id="IPR042099">
    <property type="entry name" value="ANL_N_sf"/>
</dbReference>
<dbReference type="Gene3D" id="3.40.50.12780">
    <property type="entry name" value="N-terminal domain of ligase-like"/>
    <property type="match status" value="1"/>
</dbReference>
<dbReference type="Gene3D" id="3.30.300.30">
    <property type="match status" value="1"/>
</dbReference>
<proteinExistence type="predicted"/>
<sequence length="484" mass="52729">MSTTNLAQLFLQRSSDRPDLRVGTVDDQILLSDAVRIAAAGAQELQELGIRRDQRLAIVANNSTEYMLVWMACLLSGTPVALVNPTYPPELLAQMLERLDPAAVFTDLDTLPATMRTFPLSTAREWAPVDPQSSPGLDAAPSDLASFMHTSGTTGLPKFCAQTHEYFLRLGSAMAEALDLQAGDRMLAPLPLFHINPMGYGIIGALCAGADALTVRKFSASGFWPAVREHGVTALALHAPPVEILKRATTTADSGEHRVRTMFYADREFMSRFGIPVAVSGYGSTEAAGVSHLHRWSLTDESEIPSNASRFGGQTRADVEDHLDDDGQIYVRESAPNTLFAGYFRDGAVDPSRDEDGWFATGDLGRRDDQGGLVFLERAAESIRVKGEFVPIPYVEERLGTIDALTDLALWKKPGELVDDDVVLYVVADSVPLESIRDAVADLPVFMRPAHIARVATIPRDAAAGKVQRRLLHEQQVLSWTAMS</sequence>
<protein>
    <submittedName>
        <fullName evidence="2">Crotonobetaine/carnitine-CoA ligase</fullName>
    </submittedName>
</protein>
<keyword evidence="3" id="KW-1185">Reference proteome</keyword>
<evidence type="ECO:0000259" key="1">
    <source>
        <dbReference type="Pfam" id="PF00501"/>
    </source>
</evidence>
<dbReference type="InterPro" id="IPR045851">
    <property type="entry name" value="AMP-bd_C_sf"/>
</dbReference>
<gene>
    <name evidence="2" type="ORF">SAMN04490239_4549</name>
</gene>
<accession>A0A1H4TI82</accession>
<dbReference type="OrthoDB" id="9766486at2"/>
<dbReference type="AlphaFoldDB" id="A0A1H4TI82"/>
<dbReference type="Pfam" id="PF00501">
    <property type="entry name" value="AMP-binding"/>
    <property type="match status" value="1"/>
</dbReference>
<name>A0A1H4TI82_9NOCA</name>
<dbReference type="InterPro" id="IPR020845">
    <property type="entry name" value="AMP-binding_CS"/>
</dbReference>
<feature type="domain" description="AMP-dependent synthetase/ligase" evidence="1">
    <location>
        <begin position="40"/>
        <end position="343"/>
    </location>
</feature>
<evidence type="ECO:0000313" key="3">
    <source>
        <dbReference type="Proteomes" id="UP000183561"/>
    </source>
</evidence>
<keyword evidence="2" id="KW-0436">Ligase</keyword>